<keyword evidence="2" id="KW-1133">Transmembrane helix</keyword>
<feature type="region of interest" description="Disordered" evidence="1">
    <location>
        <begin position="183"/>
        <end position="252"/>
    </location>
</feature>
<sequence>MSTITPFVWVEGSIGQPRLGAAGHLPLPFGGEWTLLVPEGGLRAGLRALLRTFCLREETIWSMCHWASTRPGQPSAAPAASGQLCVTALDERVPAASSAVRVAPDLPAVQQSFANRSATRAASLCAIGGVAILACIGIAYLSHQHAKRDTAAMPQPGLAKGSRISAPLQVPRHGDTSQAIAQKLVPTASQPRPEETDHTRHGLRETKHARRHIAHTSATRAVKNRQHAGHAVSSGTSHRLAHASHTHRSLARASAAGNYSPFAPARLGHDEYATITMPTDARASHETLAPPPARRDNVSDTEWMNHISQRRVTEVPDEFSK</sequence>
<evidence type="ECO:0000256" key="2">
    <source>
        <dbReference type="SAM" id="Phobius"/>
    </source>
</evidence>
<organism evidence="3 4">
    <name type="scientific">Paraburkholderia phenazinium</name>
    <dbReference type="NCBI Taxonomy" id="60549"/>
    <lineage>
        <taxon>Bacteria</taxon>
        <taxon>Pseudomonadati</taxon>
        <taxon>Pseudomonadota</taxon>
        <taxon>Betaproteobacteria</taxon>
        <taxon>Burkholderiales</taxon>
        <taxon>Burkholderiaceae</taxon>
        <taxon>Paraburkholderia</taxon>
    </lineage>
</organism>
<feature type="compositionally biased region" description="Basic and acidic residues" evidence="1">
    <location>
        <begin position="311"/>
        <end position="321"/>
    </location>
</feature>
<feature type="compositionally biased region" description="Basic residues" evidence="1">
    <location>
        <begin position="239"/>
        <end position="250"/>
    </location>
</feature>
<dbReference type="OrthoDB" id="9033963at2"/>
<keyword evidence="2" id="KW-0472">Membrane</keyword>
<dbReference type="EMBL" id="FSRM01000002">
    <property type="protein sequence ID" value="SIO52489.1"/>
    <property type="molecule type" value="Genomic_DNA"/>
</dbReference>
<gene>
    <name evidence="3" type="ORF">SAMN05444168_6281</name>
</gene>
<dbReference type="RefSeq" id="WP_074268135.1">
    <property type="nucleotide sequence ID" value="NZ_FSRM01000002.1"/>
</dbReference>
<feature type="compositionally biased region" description="Basic and acidic residues" evidence="1">
    <location>
        <begin position="192"/>
        <end position="206"/>
    </location>
</feature>
<feature type="region of interest" description="Disordered" evidence="1">
    <location>
        <begin position="279"/>
        <end position="321"/>
    </location>
</feature>
<name>A0A1N6K7C2_9BURK</name>
<keyword evidence="2" id="KW-0812">Transmembrane</keyword>
<dbReference type="Proteomes" id="UP000184693">
    <property type="component" value="Unassembled WGS sequence"/>
</dbReference>
<dbReference type="AlphaFoldDB" id="A0A1N6K7C2"/>
<evidence type="ECO:0000313" key="3">
    <source>
        <dbReference type="EMBL" id="SIO52489.1"/>
    </source>
</evidence>
<proteinExistence type="predicted"/>
<protein>
    <submittedName>
        <fullName evidence="3">Uncharacterized protein</fullName>
    </submittedName>
</protein>
<reference evidence="3 4" key="1">
    <citation type="submission" date="2016-11" db="EMBL/GenBank/DDBJ databases">
        <authorList>
            <person name="Jaros S."/>
            <person name="Januszkiewicz K."/>
            <person name="Wedrychowicz H."/>
        </authorList>
    </citation>
    <scope>NUCLEOTIDE SEQUENCE [LARGE SCALE GENOMIC DNA]</scope>
    <source>
        <strain evidence="3 4">GAS86</strain>
    </source>
</reference>
<accession>A0A1N6K7C2</accession>
<evidence type="ECO:0000313" key="4">
    <source>
        <dbReference type="Proteomes" id="UP000184693"/>
    </source>
</evidence>
<evidence type="ECO:0000256" key="1">
    <source>
        <dbReference type="SAM" id="MobiDB-lite"/>
    </source>
</evidence>
<feature type="transmembrane region" description="Helical" evidence="2">
    <location>
        <begin position="121"/>
        <end position="141"/>
    </location>
</feature>